<evidence type="ECO:0008006" key="3">
    <source>
        <dbReference type="Google" id="ProtNLM"/>
    </source>
</evidence>
<dbReference type="Proteomes" id="UP000256977">
    <property type="component" value="Unassembled WGS sequence"/>
</dbReference>
<sequence length="58" mass="6732">MKERMPLSQRLKVTIRCNRCNEKFVLRGRKEHGKVDTGFKMCLCSNADDFEIVEEALG</sequence>
<proteinExistence type="predicted"/>
<name>A0A3D9I0L2_9BACL</name>
<keyword evidence="2" id="KW-1185">Reference proteome</keyword>
<comment type="caution">
    <text evidence="1">The sequence shown here is derived from an EMBL/GenBank/DDBJ whole genome shotgun (WGS) entry which is preliminary data.</text>
</comment>
<evidence type="ECO:0000313" key="1">
    <source>
        <dbReference type="EMBL" id="RED55225.1"/>
    </source>
</evidence>
<gene>
    <name evidence="1" type="ORF">DFP98_14468</name>
</gene>
<dbReference type="EMBL" id="QRDZ01000044">
    <property type="protein sequence ID" value="RED55225.1"/>
    <property type="molecule type" value="Genomic_DNA"/>
</dbReference>
<organism evidence="1 2">
    <name type="scientific">Cohnella phaseoli</name>
    <dbReference type="NCBI Taxonomy" id="456490"/>
    <lineage>
        <taxon>Bacteria</taxon>
        <taxon>Bacillati</taxon>
        <taxon>Bacillota</taxon>
        <taxon>Bacilli</taxon>
        <taxon>Bacillales</taxon>
        <taxon>Paenibacillaceae</taxon>
        <taxon>Cohnella</taxon>
    </lineage>
</organism>
<protein>
    <recommendedName>
        <fullName evidence="3">SR1 protein</fullName>
    </recommendedName>
</protein>
<accession>A0A3D9I0L2</accession>
<dbReference type="AlphaFoldDB" id="A0A3D9I0L2"/>
<reference evidence="1 2" key="1">
    <citation type="submission" date="2018-07" db="EMBL/GenBank/DDBJ databases">
        <title>Genomic Encyclopedia of Type Strains, Phase III (KMG-III): the genomes of soil and plant-associated and newly described type strains.</title>
        <authorList>
            <person name="Whitman W."/>
        </authorList>
    </citation>
    <scope>NUCLEOTIDE SEQUENCE [LARGE SCALE GENOMIC DNA]</scope>
    <source>
        <strain evidence="1 2">CECT 7287</strain>
    </source>
</reference>
<evidence type="ECO:0000313" key="2">
    <source>
        <dbReference type="Proteomes" id="UP000256977"/>
    </source>
</evidence>